<evidence type="ECO:0000313" key="1">
    <source>
        <dbReference type="EMBL" id="RKD76467.1"/>
    </source>
</evidence>
<accession>A0A419V8V9</accession>
<keyword evidence="2" id="KW-1185">Reference proteome</keyword>
<protein>
    <recommendedName>
        <fullName evidence="3">Glycosyl hydrolase family 88</fullName>
    </recommendedName>
</protein>
<dbReference type="GO" id="GO:0005975">
    <property type="term" value="P:carbohydrate metabolic process"/>
    <property type="evidence" value="ECO:0007669"/>
    <property type="project" value="InterPro"/>
</dbReference>
<dbReference type="RefSeq" id="WP_120191867.1">
    <property type="nucleotide sequence ID" value="NZ_RAPK01000006.1"/>
</dbReference>
<evidence type="ECO:0008006" key="3">
    <source>
        <dbReference type="Google" id="ProtNLM"/>
    </source>
</evidence>
<dbReference type="OrthoDB" id="9810718at2"/>
<dbReference type="InterPro" id="IPR008928">
    <property type="entry name" value="6-hairpin_glycosidase_sf"/>
</dbReference>
<dbReference type="EMBL" id="RAPK01000006">
    <property type="protein sequence ID" value="RKD76467.1"/>
    <property type="molecule type" value="Genomic_DNA"/>
</dbReference>
<name>A0A419V8V9_9BACL</name>
<reference evidence="1 2" key="1">
    <citation type="submission" date="2018-09" db="EMBL/GenBank/DDBJ databases">
        <title>Genomic Encyclopedia of Archaeal and Bacterial Type Strains, Phase II (KMG-II): from individual species to whole genera.</title>
        <authorList>
            <person name="Goeker M."/>
        </authorList>
    </citation>
    <scope>NUCLEOTIDE SEQUENCE [LARGE SCALE GENOMIC DNA]</scope>
    <source>
        <strain evidence="1 2">DSM 17008</strain>
    </source>
</reference>
<dbReference type="AlphaFoldDB" id="A0A419V8V9"/>
<proteinExistence type="predicted"/>
<evidence type="ECO:0000313" key="2">
    <source>
        <dbReference type="Proteomes" id="UP000285120"/>
    </source>
</evidence>
<organism evidence="1 2">
    <name type="scientific">Sinobaca qinghaiensis</name>
    <dbReference type="NCBI Taxonomy" id="342944"/>
    <lineage>
        <taxon>Bacteria</taxon>
        <taxon>Bacillati</taxon>
        <taxon>Bacillota</taxon>
        <taxon>Bacilli</taxon>
        <taxon>Bacillales</taxon>
        <taxon>Sporolactobacillaceae</taxon>
        <taxon>Sinobaca</taxon>
    </lineage>
</organism>
<dbReference type="Proteomes" id="UP000285120">
    <property type="component" value="Unassembled WGS sequence"/>
</dbReference>
<gene>
    <name evidence="1" type="ORF">ATL39_0686</name>
</gene>
<dbReference type="SUPFAM" id="SSF48208">
    <property type="entry name" value="Six-hairpin glycosidases"/>
    <property type="match status" value="1"/>
</dbReference>
<sequence length="574" mass="67075">MPWKIEEQLKGFSLLKQSLLSKEKDIAEKNRGFFGRKQKFIVFLSVSDGSKRASVYSASANTLEAGIKMVQQLCSKNLKSSERLIARLEAVVSPEAMTLEEFFTLSTKTKKNYLRKGISFDEQFNLAFMEQEVLSNAFILKSTKKTQDVLSLKNINAYAKAHRGFQYPILETHIKQVILFNTIGFFCENDSVEELESGGLNHGRRKLPEADADTVFQVIESSSRFLAGEVKENGAFTYGYFTHFYKEIKWYNMLRHASTIYSMIEAYTLTKSTDLKNSIDRAVEYLIDQGIVLKSHRTYGTAAYVVDEKNDNEIKLGANGVALLALCKYTSVFEDTSYMHVMKALGRGIQSMQEKDGRFVHILYAEDLQVKEAFRIIYYDGEAAFALMRLYELDREESWLRTVVRTFDYFIEHDYWKHHDHWLSYCTNELTKYLPEDKYFQFGLKNVQRKLEFIYHRETTYPTFLELLMAAHHMIEVMKQQGKSYLLEGFPTERVYETIEKRALYQLNGYFFPETAMHMKYPNKIEGAFFIRHHSFRTRIDDIEHYLSGYCHYYMEYLGEESPAGKQKEMILND</sequence>
<comment type="caution">
    <text evidence="1">The sequence shown here is derived from an EMBL/GenBank/DDBJ whole genome shotgun (WGS) entry which is preliminary data.</text>
</comment>